<evidence type="ECO:0000313" key="3">
    <source>
        <dbReference type="EMBL" id="MBB5019586.1"/>
    </source>
</evidence>
<proteinExistence type="predicted"/>
<evidence type="ECO:0000259" key="2">
    <source>
        <dbReference type="Pfam" id="PF07589"/>
    </source>
</evidence>
<feature type="transmembrane region" description="Helical" evidence="1">
    <location>
        <begin position="124"/>
        <end position="141"/>
    </location>
</feature>
<organism evidence="3 4">
    <name type="scientific">Chitinivorax tropicus</name>
    <dbReference type="NCBI Taxonomy" id="714531"/>
    <lineage>
        <taxon>Bacteria</taxon>
        <taxon>Pseudomonadati</taxon>
        <taxon>Pseudomonadota</taxon>
        <taxon>Betaproteobacteria</taxon>
        <taxon>Chitinivorax</taxon>
    </lineage>
</organism>
<reference evidence="3 4" key="1">
    <citation type="submission" date="2020-08" db="EMBL/GenBank/DDBJ databases">
        <title>Genomic Encyclopedia of Type Strains, Phase IV (KMG-IV): sequencing the most valuable type-strain genomes for metagenomic binning, comparative biology and taxonomic classification.</title>
        <authorList>
            <person name="Goeker M."/>
        </authorList>
    </citation>
    <scope>NUCLEOTIDE SEQUENCE [LARGE SCALE GENOMIC DNA]</scope>
    <source>
        <strain evidence="3 4">DSM 27165</strain>
    </source>
</reference>
<evidence type="ECO:0000313" key="4">
    <source>
        <dbReference type="Proteomes" id="UP000575898"/>
    </source>
</evidence>
<dbReference type="EMBL" id="JACHHY010000018">
    <property type="protein sequence ID" value="MBB5019586.1"/>
    <property type="molecule type" value="Genomic_DNA"/>
</dbReference>
<dbReference type="RefSeq" id="WP_184040687.1">
    <property type="nucleotide sequence ID" value="NZ_JACHHY010000018.1"/>
</dbReference>
<dbReference type="Pfam" id="PF07589">
    <property type="entry name" value="PEP-CTERM"/>
    <property type="match status" value="1"/>
</dbReference>
<evidence type="ECO:0000256" key="1">
    <source>
        <dbReference type="SAM" id="Phobius"/>
    </source>
</evidence>
<comment type="caution">
    <text evidence="3">The sequence shown here is derived from an EMBL/GenBank/DDBJ whole genome shotgun (WGS) entry which is preliminary data.</text>
</comment>
<gene>
    <name evidence="3" type="ORF">HNQ59_002888</name>
</gene>
<name>A0A840MT68_9PROT</name>
<feature type="domain" description="Ice-binding protein C-terminal" evidence="2">
    <location>
        <begin position="119"/>
        <end position="143"/>
    </location>
</feature>
<keyword evidence="1" id="KW-1133">Transmembrane helix</keyword>
<dbReference type="NCBIfam" id="TIGR02595">
    <property type="entry name" value="PEP_CTERM"/>
    <property type="match status" value="1"/>
</dbReference>
<dbReference type="Proteomes" id="UP000575898">
    <property type="component" value="Unassembled WGS sequence"/>
</dbReference>
<sequence>MVISPALADDRSQSFALGLLVGGTVHEQHVSQRKDRSAAFIDVIDFSMDSFSRLGAQFLPSADPGSLAQRRLGRYDVVNHLLIDMSMGEPPKALSVGGYHQQADGWIIGGQVAEGRVSPVPEPSVGLMLLAGLGVVGLAIMRRKRQL</sequence>
<accession>A0A840MT68</accession>
<keyword evidence="4" id="KW-1185">Reference proteome</keyword>
<dbReference type="InterPro" id="IPR013424">
    <property type="entry name" value="Ice-binding_C"/>
</dbReference>
<keyword evidence="1" id="KW-0812">Transmembrane</keyword>
<dbReference type="AlphaFoldDB" id="A0A840MT68"/>
<keyword evidence="1" id="KW-0472">Membrane</keyword>
<protein>
    <recommendedName>
        <fullName evidence="2">Ice-binding protein C-terminal domain-containing protein</fullName>
    </recommendedName>
</protein>